<feature type="chain" id="PRO_5001645109" description="Secreted protein" evidence="2">
    <location>
        <begin position="18"/>
        <end position="84"/>
    </location>
</feature>
<accession>A0A067MY74</accession>
<gene>
    <name evidence="3" type="ORF">BOTBODRAFT_250818</name>
</gene>
<organism evidence="3 4">
    <name type="scientific">Botryobasidium botryosum (strain FD-172 SS1)</name>
    <dbReference type="NCBI Taxonomy" id="930990"/>
    <lineage>
        <taxon>Eukaryota</taxon>
        <taxon>Fungi</taxon>
        <taxon>Dikarya</taxon>
        <taxon>Basidiomycota</taxon>
        <taxon>Agaricomycotina</taxon>
        <taxon>Agaricomycetes</taxon>
        <taxon>Cantharellales</taxon>
        <taxon>Botryobasidiaceae</taxon>
        <taxon>Botryobasidium</taxon>
    </lineage>
</organism>
<keyword evidence="4" id="KW-1185">Reference proteome</keyword>
<feature type="region of interest" description="Disordered" evidence="1">
    <location>
        <begin position="23"/>
        <end position="48"/>
    </location>
</feature>
<evidence type="ECO:0008006" key="5">
    <source>
        <dbReference type="Google" id="ProtNLM"/>
    </source>
</evidence>
<protein>
    <recommendedName>
        <fullName evidence="5">Secreted protein</fullName>
    </recommendedName>
</protein>
<name>A0A067MY74_BOTB1</name>
<feature type="signal peptide" evidence="2">
    <location>
        <begin position="1"/>
        <end position="17"/>
    </location>
</feature>
<dbReference type="EMBL" id="KL198027">
    <property type="protein sequence ID" value="KDQ16486.1"/>
    <property type="molecule type" value="Genomic_DNA"/>
</dbReference>
<evidence type="ECO:0000313" key="4">
    <source>
        <dbReference type="Proteomes" id="UP000027195"/>
    </source>
</evidence>
<evidence type="ECO:0000313" key="3">
    <source>
        <dbReference type="EMBL" id="KDQ16486.1"/>
    </source>
</evidence>
<dbReference type="AlphaFoldDB" id="A0A067MY74"/>
<keyword evidence="2" id="KW-0732">Signal</keyword>
<reference evidence="4" key="1">
    <citation type="journal article" date="2014" name="Proc. Natl. Acad. Sci. U.S.A.">
        <title>Extensive sampling of basidiomycete genomes demonstrates inadequacy of the white-rot/brown-rot paradigm for wood decay fungi.</title>
        <authorList>
            <person name="Riley R."/>
            <person name="Salamov A.A."/>
            <person name="Brown D.W."/>
            <person name="Nagy L.G."/>
            <person name="Floudas D."/>
            <person name="Held B.W."/>
            <person name="Levasseur A."/>
            <person name="Lombard V."/>
            <person name="Morin E."/>
            <person name="Otillar R."/>
            <person name="Lindquist E.A."/>
            <person name="Sun H."/>
            <person name="LaButti K.M."/>
            <person name="Schmutz J."/>
            <person name="Jabbour D."/>
            <person name="Luo H."/>
            <person name="Baker S.E."/>
            <person name="Pisabarro A.G."/>
            <person name="Walton J.D."/>
            <person name="Blanchette R.A."/>
            <person name="Henrissat B."/>
            <person name="Martin F."/>
            <person name="Cullen D."/>
            <person name="Hibbett D.S."/>
            <person name="Grigoriev I.V."/>
        </authorList>
    </citation>
    <scope>NUCLEOTIDE SEQUENCE [LARGE SCALE GENOMIC DNA]</scope>
    <source>
        <strain evidence="4">FD-172 SS1</strain>
    </source>
</reference>
<evidence type="ECO:0000256" key="2">
    <source>
        <dbReference type="SAM" id="SignalP"/>
    </source>
</evidence>
<dbReference type="Proteomes" id="UP000027195">
    <property type="component" value="Unassembled WGS sequence"/>
</dbReference>
<evidence type="ECO:0000256" key="1">
    <source>
        <dbReference type="SAM" id="MobiDB-lite"/>
    </source>
</evidence>
<proteinExistence type="predicted"/>
<dbReference type="HOGENOM" id="CLU_2527141_0_0_1"/>
<dbReference type="InParanoid" id="A0A067MY74"/>
<sequence length="84" mass="9355">MVAFVWAFVWFYSAVLPANLSPLANRENPGTPGSQSSKAHPPSCFHPRAAPYRLVGKKKKKRVYTSSQRGNKLAVQLDAVVNKW</sequence>